<evidence type="ECO:0000313" key="3">
    <source>
        <dbReference type="Proteomes" id="UP001266305"/>
    </source>
</evidence>
<gene>
    <name evidence="2" type="ORF">P7K49_012607</name>
</gene>
<dbReference type="Proteomes" id="UP001266305">
    <property type="component" value="Unassembled WGS sequence"/>
</dbReference>
<sequence length="129" mass="14254">MKFPAQLSCSQPVATPKELPSYGRNQSPEGATQRQENQRQWAPGLRSCISGEPAPSIFFPKDLRLAEPSLVHTNAGSRTEPESICERWLHLTYCTNLPGGVLQHVWDELYGSNVFDCQWIKAAGASLLG</sequence>
<reference evidence="2 3" key="1">
    <citation type="submission" date="2023-05" db="EMBL/GenBank/DDBJ databases">
        <title>B98-5 Cell Line De Novo Hybrid Assembly: An Optical Mapping Approach.</title>
        <authorList>
            <person name="Kananen K."/>
            <person name="Auerbach J.A."/>
            <person name="Kautto E."/>
            <person name="Blachly J.S."/>
        </authorList>
    </citation>
    <scope>NUCLEOTIDE SEQUENCE [LARGE SCALE GENOMIC DNA]</scope>
    <source>
        <strain evidence="2">B95-8</strain>
        <tissue evidence="2">Cell line</tissue>
    </source>
</reference>
<organism evidence="2 3">
    <name type="scientific">Saguinus oedipus</name>
    <name type="common">Cotton-top tamarin</name>
    <name type="synonym">Oedipomidas oedipus</name>
    <dbReference type="NCBI Taxonomy" id="9490"/>
    <lineage>
        <taxon>Eukaryota</taxon>
        <taxon>Metazoa</taxon>
        <taxon>Chordata</taxon>
        <taxon>Craniata</taxon>
        <taxon>Vertebrata</taxon>
        <taxon>Euteleostomi</taxon>
        <taxon>Mammalia</taxon>
        <taxon>Eutheria</taxon>
        <taxon>Euarchontoglires</taxon>
        <taxon>Primates</taxon>
        <taxon>Haplorrhini</taxon>
        <taxon>Platyrrhini</taxon>
        <taxon>Cebidae</taxon>
        <taxon>Callitrichinae</taxon>
        <taxon>Saguinus</taxon>
    </lineage>
</organism>
<accession>A0ABQ9VDZ9</accession>
<comment type="caution">
    <text evidence="2">The sequence shown here is derived from an EMBL/GenBank/DDBJ whole genome shotgun (WGS) entry which is preliminary data.</text>
</comment>
<feature type="non-terminal residue" evidence="2">
    <location>
        <position position="129"/>
    </location>
</feature>
<feature type="compositionally biased region" description="Polar residues" evidence="1">
    <location>
        <begin position="23"/>
        <end position="40"/>
    </location>
</feature>
<keyword evidence="3" id="KW-1185">Reference proteome</keyword>
<name>A0ABQ9VDZ9_SAGOE</name>
<protein>
    <submittedName>
        <fullName evidence="2">Uncharacterized protein</fullName>
    </submittedName>
</protein>
<dbReference type="EMBL" id="JASSZA010000006">
    <property type="protein sequence ID" value="KAK2107442.1"/>
    <property type="molecule type" value="Genomic_DNA"/>
</dbReference>
<evidence type="ECO:0000256" key="1">
    <source>
        <dbReference type="SAM" id="MobiDB-lite"/>
    </source>
</evidence>
<evidence type="ECO:0000313" key="2">
    <source>
        <dbReference type="EMBL" id="KAK2107442.1"/>
    </source>
</evidence>
<proteinExistence type="predicted"/>
<feature type="region of interest" description="Disordered" evidence="1">
    <location>
        <begin position="1"/>
        <end position="48"/>
    </location>
</feature>